<gene>
    <name evidence="1" type="ORF">FB458_1627</name>
</gene>
<dbReference type="OrthoDB" id="3863115at2"/>
<reference evidence="1 2" key="1">
    <citation type="submission" date="2019-06" db="EMBL/GenBank/DDBJ databases">
        <title>Sequencing the genomes of 1000 actinobacteria strains.</title>
        <authorList>
            <person name="Klenk H.-P."/>
        </authorList>
    </citation>
    <scope>NUCLEOTIDE SEQUENCE [LARGE SCALE GENOMIC DNA]</scope>
    <source>
        <strain evidence="1 2">DSM 18607</strain>
    </source>
</reference>
<dbReference type="AlphaFoldDB" id="A0A542DZM6"/>
<dbReference type="Proteomes" id="UP000317893">
    <property type="component" value="Unassembled WGS sequence"/>
</dbReference>
<keyword evidence="2" id="KW-1185">Reference proteome</keyword>
<dbReference type="GO" id="GO:0005975">
    <property type="term" value="P:carbohydrate metabolic process"/>
    <property type="evidence" value="ECO:0007669"/>
    <property type="project" value="InterPro"/>
</dbReference>
<dbReference type="Gene3D" id="1.50.10.10">
    <property type="match status" value="1"/>
</dbReference>
<dbReference type="Pfam" id="PF05147">
    <property type="entry name" value="LANC_like"/>
    <property type="match status" value="1"/>
</dbReference>
<sequence length="453" mass="48788">MAHDPQVYDDLAEAAWRWVRLQVLRDDRGPWLPPHVDVDTGAQPVVQADDDERVGAYDGLGGLAHVLAELRLGRGWSDEEAVLAAEVGDAVRAHLPAARDVSVFGGTASDLDVLLALDPGDRDAARAAVDRLLATWTEDGWPAPWASDPERFRPGAVVVDASLGSACGVLAGLWAVRHGVPEGREVVERGQASVLRFTTGTDEPPGGVEWPFVPDAFRVDPTPFAMPNWSHGQAGVVGVLALAGQALGRDDVLDLAGRGAERLVALADTSDDGFVVPRVVPWAPRHGDPVTWNWCHGAPGTSRAFVALARAGVEEVAGCPTLEWHDRALRSTLASGIPQRLHPGFWDNDGRCCGTAGTADILLDAWRRTGRQEWLDFVVVLADALVEHAVRDGDDAYWRFVEHRAEPPLLPPGVGWMQGAAGIAALLLRVARVRRDGREAPAVARLDSWWCVE</sequence>
<organism evidence="1 2">
    <name type="scientific">Lapillicoccus jejuensis</name>
    <dbReference type="NCBI Taxonomy" id="402171"/>
    <lineage>
        <taxon>Bacteria</taxon>
        <taxon>Bacillati</taxon>
        <taxon>Actinomycetota</taxon>
        <taxon>Actinomycetes</taxon>
        <taxon>Micrococcales</taxon>
        <taxon>Intrasporangiaceae</taxon>
        <taxon>Lapillicoccus</taxon>
    </lineage>
</organism>
<dbReference type="SMART" id="SM01260">
    <property type="entry name" value="LANC_like"/>
    <property type="match status" value="1"/>
</dbReference>
<dbReference type="SUPFAM" id="SSF158745">
    <property type="entry name" value="LanC-like"/>
    <property type="match status" value="1"/>
</dbReference>
<dbReference type="CDD" id="cd04434">
    <property type="entry name" value="LanC_like"/>
    <property type="match status" value="1"/>
</dbReference>
<accession>A0A542DZM6</accession>
<dbReference type="PRINTS" id="PR01950">
    <property type="entry name" value="LANCSUPER"/>
</dbReference>
<dbReference type="Gene3D" id="1.50.10.20">
    <property type="match status" value="1"/>
</dbReference>
<dbReference type="InterPro" id="IPR007822">
    <property type="entry name" value="LANC-like"/>
</dbReference>
<dbReference type="GO" id="GO:0031179">
    <property type="term" value="P:peptide modification"/>
    <property type="evidence" value="ECO:0007669"/>
    <property type="project" value="InterPro"/>
</dbReference>
<comment type="caution">
    <text evidence="1">The sequence shown here is derived from an EMBL/GenBank/DDBJ whole genome shotgun (WGS) entry which is preliminary data.</text>
</comment>
<protein>
    <submittedName>
        <fullName evidence="1">Lanthionine synthetase-like protein</fullName>
    </submittedName>
</protein>
<dbReference type="EMBL" id="VFMN01000001">
    <property type="protein sequence ID" value="TQJ08537.1"/>
    <property type="molecule type" value="Genomic_DNA"/>
</dbReference>
<proteinExistence type="predicted"/>
<evidence type="ECO:0000313" key="2">
    <source>
        <dbReference type="Proteomes" id="UP000317893"/>
    </source>
</evidence>
<dbReference type="InterPro" id="IPR012341">
    <property type="entry name" value="6hp_glycosidase-like_sf"/>
</dbReference>
<dbReference type="RefSeq" id="WP_141848044.1">
    <property type="nucleotide sequence ID" value="NZ_BAAAPR010000004.1"/>
</dbReference>
<name>A0A542DZM6_9MICO</name>
<evidence type="ECO:0000313" key="1">
    <source>
        <dbReference type="EMBL" id="TQJ08537.1"/>
    </source>
</evidence>